<organism evidence="3 4">
    <name type="scientific">Pseudofulvimonas gallinarii</name>
    <dbReference type="NCBI Taxonomy" id="634155"/>
    <lineage>
        <taxon>Bacteria</taxon>
        <taxon>Pseudomonadati</taxon>
        <taxon>Pseudomonadota</taxon>
        <taxon>Gammaproteobacteria</taxon>
        <taxon>Lysobacterales</taxon>
        <taxon>Rhodanobacteraceae</taxon>
        <taxon>Pseudofulvimonas</taxon>
    </lineage>
</organism>
<evidence type="ECO:0008006" key="5">
    <source>
        <dbReference type="Google" id="ProtNLM"/>
    </source>
</evidence>
<accession>A0A4R3LJJ3</accession>
<proteinExistence type="predicted"/>
<evidence type="ECO:0000313" key="4">
    <source>
        <dbReference type="Proteomes" id="UP000294599"/>
    </source>
</evidence>
<dbReference type="EMBL" id="SMAF01000005">
    <property type="protein sequence ID" value="TCS99715.1"/>
    <property type="molecule type" value="Genomic_DNA"/>
</dbReference>
<sequence length="182" mass="19844">MMSRILTLCCVFLLALPAAGCGMFQRRDVPYQESRSQSPLQVPEGLDRPPMDEALYIPDLPSPGASRRGVADAPVAGSQVAGDSLYVADDLSSAWRRAGLALQRIPEVTVTGSDESAGVYRVQATATRPAHGFFRRLVRREQKVVESFELRFEADGSGTRIRTVGGSEVARALLLRLRERLG</sequence>
<dbReference type="Gene3D" id="3.30.310.170">
    <property type="entry name" value="Outer membrane protein assembly factor BamC"/>
    <property type="match status" value="1"/>
</dbReference>
<dbReference type="Proteomes" id="UP000294599">
    <property type="component" value="Unassembled WGS sequence"/>
</dbReference>
<evidence type="ECO:0000313" key="3">
    <source>
        <dbReference type="EMBL" id="TCS99715.1"/>
    </source>
</evidence>
<feature type="signal peptide" evidence="2">
    <location>
        <begin position="1"/>
        <end position="20"/>
    </location>
</feature>
<keyword evidence="4" id="KW-1185">Reference proteome</keyword>
<keyword evidence="2" id="KW-0732">Signal</keyword>
<reference evidence="3 4" key="1">
    <citation type="submission" date="2019-03" db="EMBL/GenBank/DDBJ databases">
        <title>Genomic Encyclopedia of Type Strains, Phase IV (KMG-IV): sequencing the most valuable type-strain genomes for metagenomic binning, comparative biology and taxonomic classification.</title>
        <authorList>
            <person name="Goeker M."/>
        </authorList>
    </citation>
    <scope>NUCLEOTIDE SEQUENCE [LARGE SCALE GENOMIC DNA]</scope>
    <source>
        <strain evidence="3 4">DSM 21944</strain>
    </source>
</reference>
<dbReference type="InterPro" id="IPR042268">
    <property type="entry name" value="BamC_C"/>
</dbReference>
<evidence type="ECO:0000256" key="2">
    <source>
        <dbReference type="SAM" id="SignalP"/>
    </source>
</evidence>
<protein>
    <recommendedName>
        <fullName evidence="5">Outer membrane protein assembly factor BamC</fullName>
    </recommendedName>
</protein>
<gene>
    <name evidence="3" type="ORF">EDC25_105151</name>
</gene>
<comment type="caution">
    <text evidence="3">The sequence shown here is derived from an EMBL/GenBank/DDBJ whole genome shotgun (WGS) entry which is preliminary data.</text>
</comment>
<evidence type="ECO:0000256" key="1">
    <source>
        <dbReference type="SAM" id="MobiDB-lite"/>
    </source>
</evidence>
<feature type="chain" id="PRO_5020513528" description="Outer membrane protein assembly factor BamC" evidence="2">
    <location>
        <begin position="21"/>
        <end position="182"/>
    </location>
</feature>
<feature type="region of interest" description="Disordered" evidence="1">
    <location>
        <begin position="32"/>
        <end position="51"/>
    </location>
</feature>
<dbReference type="AlphaFoldDB" id="A0A4R3LJJ3"/>
<name>A0A4R3LJJ3_9GAMM</name>